<accession>A0A077ZQ65</accession>
<dbReference type="EMBL" id="CCKQ01000983">
    <property type="protein sequence ID" value="CDW72072.1"/>
    <property type="molecule type" value="Genomic_DNA"/>
</dbReference>
<sequence>MLLSRVMYKIKNQQRNTLSFKHIQGVKRLSSKFLKEGKNMPKDELFELINKIRSEAQKAGQYIHGNLKLNFFANYSAILQGLLSRIDIIFDKILNIQNKLEGKVEPKKQQPVEKIKSTNQPIKKKSNCPILECTDKSRDDKLCFIHSGTNPVTTVKFYPCNEGFVCDLDYNRDELAWVNSTQQFTQSSTDPNLSAVYQKKTQAYCVSLEKFKYNLLAGRQCLHNSQCYQRNCYFGICRGKSSGEECANHQECDIGLTCRHQMEWPYNTLCLPFKLPGEECDHDFDCEMNYKCWYPSETHSKNKTKTCMTAYSLADGASIGYRQIHNENLKHQNFLENGKVCKSMFAVPTGTYSGKCASYNSADSNACSPFVTQTNKVSLSTCKYNYNQNSATETVKCDCSMKGSNLGMCTWASKETHILYAQKMSYLLTQMDYCHSADRENLIAFGECGSRGTKNTDWQEAVRAKLEIETYAQRKGDSQITCIDAYHPNSLSNYIRSYYSFDQVTAILYAGANILRKGFEIVILTGLFYYFY</sequence>
<name>A0A077ZQ65_STYLE</name>
<organism evidence="1 2">
    <name type="scientific">Stylonychia lemnae</name>
    <name type="common">Ciliate</name>
    <dbReference type="NCBI Taxonomy" id="5949"/>
    <lineage>
        <taxon>Eukaryota</taxon>
        <taxon>Sar</taxon>
        <taxon>Alveolata</taxon>
        <taxon>Ciliophora</taxon>
        <taxon>Intramacronucleata</taxon>
        <taxon>Spirotrichea</taxon>
        <taxon>Stichotrichia</taxon>
        <taxon>Sporadotrichida</taxon>
        <taxon>Oxytrichidae</taxon>
        <taxon>Stylonychinae</taxon>
        <taxon>Stylonychia</taxon>
    </lineage>
</organism>
<reference evidence="1 2" key="1">
    <citation type="submission" date="2014-06" db="EMBL/GenBank/DDBJ databases">
        <authorList>
            <person name="Swart Estienne"/>
        </authorList>
    </citation>
    <scope>NUCLEOTIDE SEQUENCE [LARGE SCALE GENOMIC DNA]</scope>
    <source>
        <strain evidence="1 2">130c</strain>
    </source>
</reference>
<dbReference type="OrthoDB" id="10466517at2759"/>
<dbReference type="AlphaFoldDB" id="A0A077ZQ65"/>
<evidence type="ECO:0000313" key="2">
    <source>
        <dbReference type="Proteomes" id="UP000039865"/>
    </source>
</evidence>
<proteinExistence type="predicted"/>
<dbReference type="InParanoid" id="A0A077ZQ65"/>
<evidence type="ECO:0000313" key="1">
    <source>
        <dbReference type="EMBL" id="CDW72072.1"/>
    </source>
</evidence>
<keyword evidence="2" id="KW-1185">Reference proteome</keyword>
<gene>
    <name evidence="1" type="primary">Contig8925.g9538</name>
    <name evidence="1" type="ORF">STYLEM_1026</name>
</gene>
<evidence type="ECO:0008006" key="3">
    <source>
        <dbReference type="Google" id="ProtNLM"/>
    </source>
</evidence>
<protein>
    <recommendedName>
        <fullName evidence="3">Dickkopf N-terminal cysteine-rich domain-containing protein</fullName>
    </recommendedName>
</protein>
<dbReference type="Proteomes" id="UP000039865">
    <property type="component" value="Unassembled WGS sequence"/>
</dbReference>